<dbReference type="InterPro" id="IPR012545">
    <property type="entry name" value="DUF1697"/>
</dbReference>
<evidence type="ECO:0000313" key="2">
    <source>
        <dbReference type="Proteomes" id="UP000238956"/>
    </source>
</evidence>
<gene>
    <name evidence="1" type="ORF">C0J00_01395</name>
</gene>
<dbReference type="Gene3D" id="3.30.70.1260">
    <property type="entry name" value="bacterial protein sp0830 like"/>
    <property type="match status" value="1"/>
</dbReference>
<dbReference type="Proteomes" id="UP000238956">
    <property type="component" value="Chromosome"/>
</dbReference>
<evidence type="ECO:0008006" key="3">
    <source>
        <dbReference type="Google" id="ProtNLM"/>
    </source>
</evidence>
<proteinExistence type="predicted"/>
<keyword evidence="2" id="KW-1185">Reference proteome</keyword>
<protein>
    <recommendedName>
        <fullName evidence="3">DUF1697 domain-containing protein</fullName>
    </recommendedName>
</protein>
<dbReference type="Pfam" id="PF08002">
    <property type="entry name" value="DUF1697"/>
    <property type="match status" value="1"/>
</dbReference>
<dbReference type="EMBL" id="CP025536">
    <property type="protein sequence ID" value="AUW95876.1"/>
    <property type="molecule type" value="Genomic_DNA"/>
</dbReference>
<reference evidence="1" key="2">
    <citation type="submission" date="2018-02" db="EMBL/GenBank/DDBJ databases">
        <title>Whole genome sequencing analysis of Streptococcus pluranimalium isolated from cattle infected mastitis in China.</title>
        <authorList>
            <person name="Zhang J.-R."/>
            <person name="Hu G.-Z."/>
        </authorList>
    </citation>
    <scope>NUCLEOTIDE SEQUENCE [LARGE SCALE GENOMIC DNA]</scope>
    <source>
        <strain evidence="1">TH11417</strain>
    </source>
</reference>
<dbReference type="PANTHER" id="PTHR36439">
    <property type="entry name" value="BLL4334 PROTEIN"/>
    <property type="match status" value="1"/>
</dbReference>
<name>A0A2L0D251_9STRE</name>
<sequence>MKGRGHMKTYICLLRGVNVGGKNRLSMTELKSVMEDAGCCDVKTYINSGNIIFRSSEEKLQEFCQDLIRKQFGLEIACQIISAEEVFAMAEQAPGWFNKTSDSKHNAIFSIAPWKAQDIIKRMPDIKSDIEQLVAVEHVLFWTCPKKDFSKTTYGKLAAKADVYAMTTVRNGNTFFKLVSLARDYEERFGS</sequence>
<reference evidence="1" key="1">
    <citation type="submission" date="2017-12" db="EMBL/GenBank/DDBJ databases">
        <authorList>
            <person name="Hurst M.R.H."/>
        </authorList>
    </citation>
    <scope>NUCLEOTIDE SEQUENCE [LARGE SCALE GENOMIC DNA]</scope>
    <source>
        <strain evidence="1">TH11417</strain>
    </source>
</reference>
<dbReference type="PANTHER" id="PTHR36439:SF1">
    <property type="entry name" value="DUF1697 DOMAIN-CONTAINING PROTEIN"/>
    <property type="match status" value="1"/>
</dbReference>
<organism evidence="1 2">
    <name type="scientific">Streptococcus pluranimalium</name>
    <dbReference type="NCBI Taxonomy" id="82348"/>
    <lineage>
        <taxon>Bacteria</taxon>
        <taxon>Bacillati</taxon>
        <taxon>Bacillota</taxon>
        <taxon>Bacilli</taxon>
        <taxon>Lactobacillales</taxon>
        <taxon>Streptococcaceae</taxon>
        <taxon>Streptococcus</taxon>
    </lineage>
</organism>
<dbReference type="AlphaFoldDB" id="A0A2L0D251"/>
<evidence type="ECO:0000313" key="1">
    <source>
        <dbReference type="EMBL" id="AUW95876.1"/>
    </source>
</evidence>
<accession>A0A2L0D251</accession>
<dbReference type="PIRSF" id="PIRSF008502">
    <property type="entry name" value="UCP008502"/>
    <property type="match status" value="1"/>
</dbReference>
<dbReference type="Gene3D" id="3.30.70.1280">
    <property type="entry name" value="SP0830-like domains"/>
    <property type="match status" value="1"/>
</dbReference>
<dbReference type="KEGG" id="splr:C0J00_01395"/>
<dbReference type="SUPFAM" id="SSF160379">
    <property type="entry name" value="SP0830-like"/>
    <property type="match status" value="1"/>
</dbReference>